<dbReference type="InterPro" id="IPR049712">
    <property type="entry name" value="Poly_export"/>
</dbReference>
<evidence type="ECO:0000256" key="5">
    <source>
        <dbReference type="ARBA" id="ARBA00022597"/>
    </source>
</evidence>
<feature type="domain" description="SLBB" evidence="17">
    <location>
        <begin position="134"/>
        <end position="213"/>
    </location>
</feature>
<evidence type="ECO:0000256" key="1">
    <source>
        <dbReference type="ARBA" id="ARBA00004571"/>
    </source>
</evidence>
<dbReference type="PANTHER" id="PTHR33619">
    <property type="entry name" value="POLYSACCHARIDE EXPORT PROTEIN GFCE-RELATED"/>
    <property type="match status" value="1"/>
</dbReference>
<keyword evidence="11 15" id="KW-0472">Membrane</keyword>
<comment type="caution">
    <text evidence="18">The sequence shown here is derived from an EMBL/GenBank/DDBJ whole genome shotgun (WGS) entry which is preliminary data.</text>
</comment>
<keyword evidence="12" id="KW-0564">Palmitate</keyword>
<dbReference type="InterPro" id="IPR054765">
    <property type="entry name" value="SLBB_dom"/>
</dbReference>
<keyword evidence="5" id="KW-0762">Sugar transport</keyword>
<dbReference type="PANTHER" id="PTHR33619:SF3">
    <property type="entry name" value="POLYSACCHARIDE EXPORT PROTEIN GFCE-RELATED"/>
    <property type="match status" value="1"/>
</dbReference>
<evidence type="ECO:0000256" key="9">
    <source>
        <dbReference type="ARBA" id="ARBA00023065"/>
    </source>
</evidence>
<gene>
    <name evidence="18" type="ORF">EQG61_10315</name>
</gene>
<evidence type="ECO:0000256" key="6">
    <source>
        <dbReference type="ARBA" id="ARBA00022692"/>
    </source>
</evidence>
<accession>A0A4Q1K7C3</accession>
<evidence type="ECO:0000256" key="12">
    <source>
        <dbReference type="ARBA" id="ARBA00023139"/>
    </source>
</evidence>
<evidence type="ECO:0000256" key="11">
    <source>
        <dbReference type="ARBA" id="ARBA00023136"/>
    </source>
</evidence>
<organism evidence="18 19">
    <name type="scientific">Flavobacterium stagni</name>
    <dbReference type="NCBI Taxonomy" id="2506421"/>
    <lineage>
        <taxon>Bacteria</taxon>
        <taxon>Pseudomonadati</taxon>
        <taxon>Bacteroidota</taxon>
        <taxon>Flavobacteriia</taxon>
        <taxon>Flavobacteriales</taxon>
        <taxon>Flavobacteriaceae</taxon>
        <taxon>Flavobacterium</taxon>
    </lineage>
</organism>
<keyword evidence="13" id="KW-0998">Cell outer membrane</keyword>
<evidence type="ECO:0000256" key="3">
    <source>
        <dbReference type="ARBA" id="ARBA00022448"/>
    </source>
</evidence>
<dbReference type="Pfam" id="PF02563">
    <property type="entry name" value="Poly_export"/>
    <property type="match status" value="1"/>
</dbReference>
<keyword evidence="14" id="KW-0449">Lipoprotein</keyword>
<keyword evidence="15" id="KW-1133">Transmembrane helix</keyword>
<keyword evidence="9" id="KW-0406">Ion transport</keyword>
<protein>
    <submittedName>
        <fullName evidence="18">Polysaccharide export protein</fullName>
    </submittedName>
</protein>
<evidence type="ECO:0000313" key="18">
    <source>
        <dbReference type="EMBL" id="RXR21869.1"/>
    </source>
</evidence>
<comment type="subcellular location">
    <subcellularLocation>
        <location evidence="1">Cell outer membrane</location>
        <topology evidence="1">Multi-pass membrane protein</topology>
    </subcellularLocation>
</comment>
<evidence type="ECO:0000313" key="19">
    <source>
        <dbReference type="Proteomes" id="UP000289857"/>
    </source>
</evidence>
<reference evidence="19" key="1">
    <citation type="submission" date="2019-01" db="EMBL/GenBank/DDBJ databases">
        <title>Cytophagaceae bacterium strain CAR-16.</title>
        <authorList>
            <person name="Chen W.-M."/>
        </authorList>
    </citation>
    <scope>NUCLEOTIDE SEQUENCE [LARGE SCALE GENOMIC DNA]</scope>
    <source>
        <strain evidence="19">WWJ-16</strain>
    </source>
</reference>
<keyword evidence="19" id="KW-1185">Reference proteome</keyword>
<keyword evidence="7" id="KW-0732">Signal</keyword>
<dbReference type="GO" id="GO:0006811">
    <property type="term" value="P:monoatomic ion transport"/>
    <property type="evidence" value="ECO:0007669"/>
    <property type="project" value="UniProtKB-KW"/>
</dbReference>
<evidence type="ECO:0000259" key="17">
    <source>
        <dbReference type="Pfam" id="PF22461"/>
    </source>
</evidence>
<evidence type="ECO:0000259" key="16">
    <source>
        <dbReference type="Pfam" id="PF02563"/>
    </source>
</evidence>
<keyword evidence="8" id="KW-0625">Polysaccharide transport</keyword>
<dbReference type="AlphaFoldDB" id="A0A4Q1K7C3"/>
<dbReference type="Pfam" id="PF22461">
    <property type="entry name" value="SLBB_2"/>
    <property type="match status" value="1"/>
</dbReference>
<keyword evidence="10" id="KW-0626">Porin</keyword>
<evidence type="ECO:0000256" key="8">
    <source>
        <dbReference type="ARBA" id="ARBA00023047"/>
    </source>
</evidence>
<proteinExistence type="inferred from homology"/>
<keyword evidence="4" id="KW-1134">Transmembrane beta strand</keyword>
<sequence>MKKLSFLLLLSVVLTQVSCISSKKYYYLQGEYDMKNSSANYEPIIQKDDRISIMVTSVQKEMAEPFNMSNFNNSNTNNINIGYLVDSNGNIDFPVLGKISVAGYTVEQLKLMLKDKLSNYLNDAVINVRILNFKVTVLGAVSNPGVKNFETNRVTLLDALGEAGDLTVFGKRENILIIRDYQGVKSFHRVDISDANFVNSPFYYLDQNDMIYVQERKAKVDATSFPSLPLIVSILSLVTTVLILINR</sequence>
<dbReference type="RefSeq" id="WP_129461843.1">
    <property type="nucleotide sequence ID" value="NZ_SBKN01000006.1"/>
</dbReference>
<dbReference type="GO" id="GO:0015288">
    <property type="term" value="F:porin activity"/>
    <property type="evidence" value="ECO:0007669"/>
    <property type="project" value="UniProtKB-KW"/>
</dbReference>
<feature type="domain" description="Polysaccharide export protein N-terminal" evidence="16">
    <location>
        <begin position="39"/>
        <end position="130"/>
    </location>
</feature>
<feature type="transmembrane region" description="Helical" evidence="15">
    <location>
        <begin position="225"/>
        <end position="245"/>
    </location>
</feature>
<dbReference type="GO" id="GO:0046930">
    <property type="term" value="C:pore complex"/>
    <property type="evidence" value="ECO:0007669"/>
    <property type="project" value="UniProtKB-KW"/>
</dbReference>
<evidence type="ECO:0000256" key="13">
    <source>
        <dbReference type="ARBA" id="ARBA00023237"/>
    </source>
</evidence>
<dbReference type="Gene3D" id="3.30.1950.10">
    <property type="entry name" value="wza like domain"/>
    <property type="match status" value="1"/>
</dbReference>
<keyword evidence="3" id="KW-0813">Transport</keyword>
<keyword evidence="6 15" id="KW-0812">Transmembrane</keyword>
<dbReference type="Proteomes" id="UP000289857">
    <property type="component" value="Unassembled WGS sequence"/>
</dbReference>
<name>A0A4Q1K7C3_9FLAO</name>
<dbReference type="EMBL" id="SBKN01000006">
    <property type="protein sequence ID" value="RXR21869.1"/>
    <property type="molecule type" value="Genomic_DNA"/>
</dbReference>
<dbReference type="GO" id="GO:0009279">
    <property type="term" value="C:cell outer membrane"/>
    <property type="evidence" value="ECO:0007669"/>
    <property type="project" value="UniProtKB-SubCell"/>
</dbReference>
<evidence type="ECO:0000256" key="7">
    <source>
        <dbReference type="ARBA" id="ARBA00022729"/>
    </source>
</evidence>
<comment type="similarity">
    <text evidence="2">Belongs to the BexD/CtrA/VexA family.</text>
</comment>
<dbReference type="InterPro" id="IPR003715">
    <property type="entry name" value="Poly_export_N"/>
</dbReference>
<evidence type="ECO:0000256" key="15">
    <source>
        <dbReference type="SAM" id="Phobius"/>
    </source>
</evidence>
<dbReference type="OrthoDB" id="662756at2"/>
<dbReference type="GO" id="GO:0015159">
    <property type="term" value="F:polysaccharide transmembrane transporter activity"/>
    <property type="evidence" value="ECO:0007669"/>
    <property type="project" value="InterPro"/>
</dbReference>
<evidence type="ECO:0000256" key="2">
    <source>
        <dbReference type="ARBA" id="ARBA00009450"/>
    </source>
</evidence>
<evidence type="ECO:0000256" key="10">
    <source>
        <dbReference type="ARBA" id="ARBA00023114"/>
    </source>
</evidence>
<evidence type="ECO:0000256" key="4">
    <source>
        <dbReference type="ARBA" id="ARBA00022452"/>
    </source>
</evidence>
<evidence type="ECO:0000256" key="14">
    <source>
        <dbReference type="ARBA" id="ARBA00023288"/>
    </source>
</evidence>